<dbReference type="GO" id="GO:0008930">
    <property type="term" value="F:methylthioadenosine nucleosidase activity"/>
    <property type="evidence" value="ECO:0007669"/>
    <property type="project" value="TreeGrafter"/>
</dbReference>
<dbReference type="Gene3D" id="3.40.50.1580">
    <property type="entry name" value="Nucleoside phosphorylase domain"/>
    <property type="match status" value="1"/>
</dbReference>
<name>A0AAE6WXF4_9GAMM</name>
<evidence type="ECO:0000259" key="1">
    <source>
        <dbReference type="Pfam" id="PF01048"/>
    </source>
</evidence>
<reference evidence="3 4" key="1">
    <citation type="submission" date="2019-09" db="EMBL/GenBank/DDBJ databases">
        <title>Non-baumannii Acinetobacter spp. carrying blaNDM-1 isolated in China.</title>
        <authorList>
            <person name="Cui C."/>
            <person name="Chen C."/>
            <person name="Sun J."/>
            <person name="Liu Y."/>
        </authorList>
    </citation>
    <scope>NUCLEOTIDE SEQUENCE [LARGE SCALE GENOMIC DNA]</scope>
    <source>
        <strain evidence="3 4">HZE23-1</strain>
        <plasmid evidence="4">phze23-1-1</plasmid>
    </source>
</reference>
<dbReference type="Proteomes" id="UP000503505">
    <property type="component" value="Plasmid pHZE23-1-1"/>
</dbReference>
<dbReference type="InterPro" id="IPR035994">
    <property type="entry name" value="Nucleoside_phosphorylase_sf"/>
</dbReference>
<sequence length="513" mass="55357">MQQCHPVSLSNSCILLAGSISLTTNDDQIDKAHSFVEALVTEVINAGGSFIGYFSAEPVNQTQKSLVFDWTIARKINELTQGIENKIFLKIVASNDRLQCKTNSEQRRLLNSMIARGVAEHICIDDEILTGSNVGEEQIEHATAMIALGGGKGVLDRAHKMVKKGLPILPLDLQIGSNKEDGNGALGLLKKFRDTPQTYLQNTGSTVVKSISALSLEEPVLEFSQIAKRIITIFYKEEQARHAALPPDVLVLTALPIELSAARQALNINEGVQPIVTSTGLHVWKTEIIRNDGIRANCAIACFSSAGNVDASSITTTLLIELQPKNVIMLGIAAGMREKCALGEVVLSEQVVAYEGAALIEGGATEHRPKSTVLDLKVRQDVSTYLSNKSSLESRLIKSYEALEIILPDSIEIGPVTKSVMPKTVTIGSGEKLLRDPEKFKALKELNGKIEVAEMEGAGVFAACALHKKPVLMIRGISDFGDSTKDNRFHDLAAKAAAAVTADYITHGLTLNN</sequence>
<dbReference type="Pfam" id="PF01048">
    <property type="entry name" value="PNP_UDP_1"/>
    <property type="match status" value="1"/>
</dbReference>
<accession>A0AAE6WXF4</accession>
<dbReference type="PANTHER" id="PTHR46832:SF1">
    <property type="entry name" value="5'-METHYLTHIOADENOSINE_S-ADENOSYLHOMOCYSTEINE NUCLEOSIDASE"/>
    <property type="match status" value="1"/>
</dbReference>
<dbReference type="GO" id="GO:0019284">
    <property type="term" value="P:L-methionine salvage from S-adenosylmethionine"/>
    <property type="evidence" value="ECO:0007669"/>
    <property type="project" value="TreeGrafter"/>
</dbReference>
<protein>
    <submittedName>
        <fullName evidence="3">5'-methylthioadenosine/S-adenosylhomocysteine nucleosidase</fullName>
    </submittedName>
</protein>
<keyword evidence="3" id="KW-0614">Plasmid</keyword>
<dbReference type="GO" id="GO:0008782">
    <property type="term" value="F:adenosylhomocysteine nucleosidase activity"/>
    <property type="evidence" value="ECO:0007669"/>
    <property type="project" value="TreeGrafter"/>
</dbReference>
<organism evidence="3 4">
    <name type="scientific">Acinetobacter schindleri</name>
    <dbReference type="NCBI Taxonomy" id="108981"/>
    <lineage>
        <taxon>Bacteria</taxon>
        <taxon>Pseudomonadati</taxon>
        <taxon>Pseudomonadota</taxon>
        <taxon>Gammaproteobacteria</taxon>
        <taxon>Moraxellales</taxon>
        <taxon>Moraxellaceae</taxon>
        <taxon>Acinetobacter</taxon>
    </lineage>
</organism>
<dbReference type="GO" id="GO:0009116">
    <property type="term" value="P:nucleoside metabolic process"/>
    <property type="evidence" value="ECO:0007669"/>
    <property type="project" value="InterPro"/>
</dbReference>
<proteinExistence type="predicted"/>
<feature type="domain" description="Nucleoside phosphorylase" evidence="1">
    <location>
        <begin position="251"/>
        <end position="505"/>
    </location>
</feature>
<dbReference type="AlphaFoldDB" id="A0AAE6WXF4"/>
<dbReference type="InterPro" id="IPR000845">
    <property type="entry name" value="Nucleoside_phosphorylase_d"/>
</dbReference>
<feature type="domain" description="ATP nucleosidase Cap17-like N-terminal" evidence="2">
    <location>
        <begin position="9"/>
        <end position="234"/>
    </location>
</feature>
<dbReference type="RefSeq" id="WP_163143566.1">
    <property type="nucleotide sequence ID" value="NZ_CP044464.1"/>
</dbReference>
<evidence type="ECO:0000313" key="4">
    <source>
        <dbReference type="Proteomes" id="UP000503505"/>
    </source>
</evidence>
<dbReference type="PANTHER" id="PTHR46832">
    <property type="entry name" value="5'-METHYLTHIOADENOSINE/S-ADENOSYLHOMOCYSTEINE NUCLEOSIDASE"/>
    <property type="match status" value="1"/>
</dbReference>
<dbReference type="EMBL" id="CP044464">
    <property type="protein sequence ID" value="QIC68775.1"/>
    <property type="molecule type" value="Genomic_DNA"/>
</dbReference>
<dbReference type="Pfam" id="PF18178">
    <property type="entry name" value="Cap17-like_N"/>
    <property type="match status" value="1"/>
</dbReference>
<dbReference type="InterPro" id="IPR041327">
    <property type="entry name" value="Cap17-like_N"/>
</dbReference>
<dbReference type="GO" id="GO:0005829">
    <property type="term" value="C:cytosol"/>
    <property type="evidence" value="ECO:0007669"/>
    <property type="project" value="TreeGrafter"/>
</dbReference>
<dbReference type="SUPFAM" id="SSF53167">
    <property type="entry name" value="Purine and uridine phosphorylases"/>
    <property type="match status" value="1"/>
</dbReference>
<gene>
    <name evidence="3" type="ORF">FSC10_15615</name>
</gene>
<geneLocation type="plasmid" evidence="4">
    <name>phze23-1-1</name>
</geneLocation>
<evidence type="ECO:0000313" key="3">
    <source>
        <dbReference type="EMBL" id="QIC68775.1"/>
    </source>
</evidence>
<evidence type="ECO:0000259" key="2">
    <source>
        <dbReference type="Pfam" id="PF18178"/>
    </source>
</evidence>